<organism evidence="2 3">
    <name type="scientific">Apatococcus lobatus</name>
    <dbReference type="NCBI Taxonomy" id="904363"/>
    <lineage>
        <taxon>Eukaryota</taxon>
        <taxon>Viridiplantae</taxon>
        <taxon>Chlorophyta</taxon>
        <taxon>core chlorophytes</taxon>
        <taxon>Trebouxiophyceae</taxon>
        <taxon>Chlorellales</taxon>
        <taxon>Chlorellaceae</taxon>
        <taxon>Apatococcus</taxon>
    </lineage>
</organism>
<comment type="caution">
    <text evidence="2">The sequence shown here is derived from an EMBL/GenBank/DDBJ whole genome shotgun (WGS) entry which is preliminary data.</text>
</comment>
<protein>
    <recommendedName>
        <fullName evidence="4">F-box domain-containing protein</fullName>
    </recommendedName>
</protein>
<proteinExistence type="predicted"/>
<evidence type="ECO:0000313" key="2">
    <source>
        <dbReference type="EMBL" id="KAK9816101.1"/>
    </source>
</evidence>
<reference evidence="2 3" key="1">
    <citation type="journal article" date="2024" name="Nat. Commun.">
        <title>Phylogenomics reveals the evolutionary origins of lichenization in chlorophyte algae.</title>
        <authorList>
            <person name="Puginier C."/>
            <person name="Libourel C."/>
            <person name="Otte J."/>
            <person name="Skaloud P."/>
            <person name="Haon M."/>
            <person name="Grisel S."/>
            <person name="Petersen M."/>
            <person name="Berrin J.G."/>
            <person name="Delaux P.M."/>
            <person name="Dal Grande F."/>
            <person name="Keller J."/>
        </authorList>
    </citation>
    <scope>NUCLEOTIDE SEQUENCE [LARGE SCALE GENOMIC DNA]</scope>
    <source>
        <strain evidence="2 3">SAG 2145</strain>
    </source>
</reference>
<dbReference type="GO" id="GO:0005930">
    <property type="term" value="C:axoneme"/>
    <property type="evidence" value="ECO:0007669"/>
    <property type="project" value="UniProtKB-SubCell"/>
</dbReference>
<name>A0AAW1PQZ5_9CHLO</name>
<dbReference type="EMBL" id="JALJOS010000091">
    <property type="protein sequence ID" value="KAK9816101.1"/>
    <property type="molecule type" value="Genomic_DNA"/>
</dbReference>
<dbReference type="Gene3D" id="3.80.10.10">
    <property type="entry name" value="Ribonuclease Inhibitor"/>
    <property type="match status" value="1"/>
</dbReference>
<gene>
    <name evidence="2" type="ORF">WJX74_003167</name>
</gene>
<evidence type="ECO:0000313" key="3">
    <source>
        <dbReference type="Proteomes" id="UP001438707"/>
    </source>
</evidence>
<comment type="subcellular location">
    <subcellularLocation>
        <location evidence="1">Cytoplasm</location>
        <location evidence="1">Cytoskeleton</location>
        <location evidence="1">Cilium axoneme</location>
    </subcellularLocation>
</comment>
<dbReference type="InterPro" id="IPR032675">
    <property type="entry name" value="LRR_dom_sf"/>
</dbReference>
<evidence type="ECO:0008006" key="4">
    <source>
        <dbReference type="Google" id="ProtNLM"/>
    </source>
</evidence>
<evidence type="ECO:0000256" key="1">
    <source>
        <dbReference type="ARBA" id="ARBA00004430"/>
    </source>
</evidence>
<sequence>MSPRTRSLSRAQVLLVFARPELVGGVFRHLPTVDRGTLRLACNTVREASRPLLTKLDVRLSCLTGFPAADALRLRRMEHVRTLELHIVDSYLGDPFPEDCAGLMRAVLDTVRWVHVPSSLLVVRATPAISTPVCVVLQTARCTGTTVIAAPVVKMVPLLRILPRAPPPALMLATTTLQNHIGMNWSLQKVALGGYAPDRLVPPLQDERSLGPFASDLMPNLVSLSLTFRSKVCLDLSEELGADLSQLRKLRLLAFELVETGLEGLSDAAPHLTGLTIASRNLLAVPDLEPAPWPGMRKMHLSVEGRVTPADGISYRHHDFTFPGEALPFFEVTRDRSGPHIGVAGTEAVRGVAGGLEELTVGAGPGQFLMPFASTTLPDLRRLQRLALHGVRFLTPSLSGLTSLRTLTIRDVDVMSSDYSSPAHQVALHCRRLERLDIGGYPSVVSGGQAHLSSSGLLLAQLHRALKRRVPRDWRLWKGVPLVIREFDDPFQIPNDRRRPVFVSLERQSAR</sequence>
<accession>A0AAW1PQZ5</accession>
<keyword evidence="3" id="KW-1185">Reference proteome</keyword>
<dbReference type="Proteomes" id="UP001438707">
    <property type="component" value="Unassembled WGS sequence"/>
</dbReference>
<dbReference type="SUPFAM" id="SSF52047">
    <property type="entry name" value="RNI-like"/>
    <property type="match status" value="1"/>
</dbReference>
<dbReference type="AlphaFoldDB" id="A0AAW1PQZ5"/>